<dbReference type="InParanoid" id="A0A3B1KHT7"/>
<keyword evidence="2 3" id="KW-0833">Ubl conjugation pathway</keyword>
<sequence length="48" mass="5335">YTGARNDERFPAAQTCYGNLELPNYSNIDVLRARLVHAITCCETFGVA</sequence>
<dbReference type="PROSITE" id="PS50237">
    <property type="entry name" value="HECT"/>
    <property type="match status" value="1"/>
</dbReference>
<dbReference type="GO" id="GO:0004842">
    <property type="term" value="F:ubiquitin-protein transferase activity"/>
    <property type="evidence" value="ECO:0007669"/>
    <property type="project" value="InterPro"/>
</dbReference>
<protein>
    <recommendedName>
        <fullName evidence="4">HECT domain-containing protein</fullName>
    </recommendedName>
</protein>
<evidence type="ECO:0000256" key="1">
    <source>
        <dbReference type="ARBA" id="ARBA00022679"/>
    </source>
</evidence>
<name>A0A3B1KHT7_ASTMX</name>
<evidence type="ECO:0000259" key="4">
    <source>
        <dbReference type="PROSITE" id="PS50237"/>
    </source>
</evidence>
<reference evidence="5" key="3">
    <citation type="submission" date="2025-08" db="UniProtKB">
        <authorList>
            <consortium name="Ensembl"/>
        </authorList>
    </citation>
    <scope>IDENTIFICATION</scope>
</reference>
<dbReference type="GeneTree" id="ENSGT00940000182411"/>
<dbReference type="InterPro" id="IPR035983">
    <property type="entry name" value="Hect_E3_ubiquitin_ligase"/>
</dbReference>
<reference evidence="6" key="2">
    <citation type="journal article" date="2014" name="Nat. Commun.">
        <title>The cavefish genome reveals candidate genes for eye loss.</title>
        <authorList>
            <person name="McGaugh S.E."/>
            <person name="Gross J.B."/>
            <person name="Aken B."/>
            <person name="Blin M."/>
            <person name="Borowsky R."/>
            <person name="Chalopin D."/>
            <person name="Hinaux H."/>
            <person name="Jeffery W.R."/>
            <person name="Keene A."/>
            <person name="Ma L."/>
            <person name="Minx P."/>
            <person name="Murphy D."/>
            <person name="O'Quin K.E."/>
            <person name="Retaux S."/>
            <person name="Rohner N."/>
            <person name="Searle S.M."/>
            <person name="Stahl B.A."/>
            <person name="Tabin C."/>
            <person name="Volff J.N."/>
            <person name="Yoshizawa M."/>
            <person name="Warren W.C."/>
        </authorList>
    </citation>
    <scope>NUCLEOTIDE SEQUENCE [LARGE SCALE GENOMIC DNA]</scope>
    <source>
        <strain evidence="6">female</strain>
    </source>
</reference>
<dbReference type="Pfam" id="PF00632">
    <property type="entry name" value="HECT"/>
    <property type="match status" value="1"/>
</dbReference>
<keyword evidence="1" id="KW-0808">Transferase</keyword>
<evidence type="ECO:0000313" key="5">
    <source>
        <dbReference type="Ensembl" id="ENSAMXP00000054267.1"/>
    </source>
</evidence>
<dbReference type="Bgee" id="ENSAMXG00000043693">
    <property type="expression patterns" value="Expressed in testis and 13 other cell types or tissues"/>
</dbReference>
<feature type="active site" description="Glycyl thioester intermediate" evidence="3">
    <location>
        <position position="16"/>
    </location>
</feature>
<reference evidence="5" key="4">
    <citation type="submission" date="2025-09" db="UniProtKB">
        <authorList>
            <consortium name="Ensembl"/>
        </authorList>
    </citation>
    <scope>IDENTIFICATION</scope>
</reference>
<dbReference type="Gene3D" id="3.30.2410.10">
    <property type="entry name" value="Hect, E3 ligase catalytic domain"/>
    <property type="match status" value="1"/>
</dbReference>
<evidence type="ECO:0000256" key="3">
    <source>
        <dbReference type="PROSITE-ProRule" id="PRU00104"/>
    </source>
</evidence>
<proteinExistence type="predicted"/>
<keyword evidence="6" id="KW-1185">Reference proteome</keyword>
<accession>A0A3B1KHT7</accession>
<organism evidence="5 6">
    <name type="scientific">Astyanax mexicanus</name>
    <name type="common">Blind cave fish</name>
    <name type="synonym">Astyanax fasciatus mexicanus</name>
    <dbReference type="NCBI Taxonomy" id="7994"/>
    <lineage>
        <taxon>Eukaryota</taxon>
        <taxon>Metazoa</taxon>
        <taxon>Chordata</taxon>
        <taxon>Craniata</taxon>
        <taxon>Vertebrata</taxon>
        <taxon>Euteleostomi</taxon>
        <taxon>Actinopterygii</taxon>
        <taxon>Neopterygii</taxon>
        <taxon>Teleostei</taxon>
        <taxon>Ostariophysi</taxon>
        <taxon>Characiformes</taxon>
        <taxon>Characoidei</taxon>
        <taxon>Acestrorhamphidae</taxon>
        <taxon>Acestrorhamphinae</taxon>
        <taxon>Astyanax</taxon>
    </lineage>
</organism>
<dbReference type="Proteomes" id="UP000018467">
    <property type="component" value="Unassembled WGS sequence"/>
</dbReference>
<dbReference type="AlphaFoldDB" id="A0A3B1KHT7"/>
<dbReference type="InterPro" id="IPR000569">
    <property type="entry name" value="HECT_dom"/>
</dbReference>
<dbReference type="Ensembl" id="ENSAMXT00000035954.1">
    <property type="protein sequence ID" value="ENSAMXP00000054267.1"/>
    <property type="gene ID" value="ENSAMXG00000043693.1"/>
</dbReference>
<feature type="domain" description="HECT" evidence="4">
    <location>
        <begin position="1"/>
        <end position="48"/>
    </location>
</feature>
<reference evidence="6" key="1">
    <citation type="submission" date="2013-03" db="EMBL/GenBank/DDBJ databases">
        <authorList>
            <person name="Jeffery W."/>
            <person name="Warren W."/>
            <person name="Wilson R.K."/>
        </authorList>
    </citation>
    <scope>NUCLEOTIDE SEQUENCE</scope>
    <source>
        <strain evidence="6">female</strain>
    </source>
</reference>
<evidence type="ECO:0000313" key="6">
    <source>
        <dbReference type="Proteomes" id="UP000018467"/>
    </source>
</evidence>
<dbReference type="SUPFAM" id="SSF56204">
    <property type="entry name" value="Hect, E3 ligase catalytic domain"/>
    <property type="match status" value="1"/>
</dbReference>
<evidence type="ECO:0000256" key="2">
    <source>
        <dbReference type="ARBA" id="ARBA00022786"/>
    </source>
</evidence>